<dbReference type="PANTHER" id="PTHR30137:SF19">
    <property type="entry name" value="LUCIFERASE-LIKE MONOOXYGENASE"/>
    <property type="match status" value="1"/>
</dbReference>
<keyword evidence="4" id="KW-1185">Reference proteome</keyword>
<dbReference type="InterPro" id="IPR036661">
    <property type="entry name" value="Luciferase-like_sf"/>
</dbReference>
<dbReference type="CDD" id="cd00347">
    <property type="entry name" value="Flavin_utilizing_monoxygenases"/>
    <property type="match status" value="1"/>
</dbReference>
<feature type="domain" description="Luciferase-like" evidence="2">
    <location>
        <begin position="21"/>
        <end position="304"/>
    </location>
</feature>
<reference evidence="3 4" key="1">
    <citation type="journal article" date="2015" name="Genome Announc.">
        <title>Complete Genome Sequence of a Novel Bacterium within the Family Rhodocyclaceae That Degrades Polycyclic Aromatic Hydrocarbons.</title>
        <authorList>
            <person name="Singleton D.R."/>
            <person name="Dickey A.N."/>
            <person name="Scholl E.H."/>
            <person name="Wright F.A."/>
            <person name="Aitken M.D."/>
        </authorList>
    </citation>
    <scope>NUCLEOTIDE SEQUENCE [LARGE SCALE GENOMIC DNA]</scope>
    <source>
        <strain evidence="4">PG1-Ca6</strain>
    </source>
</reference>
<dbReference type="EMBL" id="CP010554">
    <property type="protein sequence ID" value="AJP48438.1"/>
    <property type="molecule type" value="Genomic_DNA"/>
</dbReference>
<dbReference type="InterPro" id="IPR050766">
    <property type="entry name" value="Bact_Lucif_Oxidored"/>
</dbReference>
<gene>
    <name evidence="3" type="ORF">PG1C_08145</name>
</gene>
<evidence type="ECO:0000256" key="1">
    <source>
        <dbReference type="ARBA" id="ARBA00007789"/>
    </source>
</evidence>
<dbReference type="GO" id="GO:0016705">
    <property type="term" value="F:oxidoreductase activity, acting on paired donors, with incorporation or reduction of molecular oxygen"/>
    <property type="evidence" value="ECO:0007669"/>
    <property type="project" value="InterPro"/>
</dbReference>
<dbReference type="NCBIfam" id="TIGR03558">
    <property type="entry name" value="oxido_grp_1"/>
    <property type="match status" value="1"/>
</dbReference>
<dbReference type="PATRIC" id="fig|1565605.3.peg.1727"/>
<dbReference type="KEGG" id="rbu:PG1C_08145"/>
<dbReference type="AlphaFoldDB" id="A0A0C5J9J5"/>
<evidence type="ECO:0000313" key="4">
    <source>
        <dbReference type="Proteomes" id="UP000061603"/>
    </source>
</evidence>
<dbReference type="RefSeq" id="WP_202634357.1">
    <property type="nucleotide sequence ID" value="NZ_CP010554.1"/>
</dbReference>
<dbReference type="SUPFAM" id="SSF51679">
    <property type="entry name" value="Bacterial luciferase-like"/>
    <property type="match status" value="1"/>
</dbReference>
<dbReference type="PANTHER" id="PTHR30137">
    <property type="entry name" value="LUCIFERASE-LIKE MONOOXYGENASE"/>
    <property type="match status" value="1"/>
</dbReference>
<accession>A0A0C5J9J5</accession>
<sequence>MTRLPKLSILDQTPVISGQRVADAIAATVDFAQAAEALGYYRYWCAEHHGARSVANPCPEVMIARLASATQRMRIGSGGIMLPYYSSWKVAEQFLMLEALFPGRIDLGIGRAPGTDQRTARAVSPGGLRSDLFPQQVQELIWLFTNTVPEGHAYHGLVMQPEIDTRPELWMLGSSDFGGALAAHVGIPFCFAQFINAQHGDAVAKMYRDNFQPGYESAPRSAVAIFAIVADTEAEVADLTAAVDLRRLFMAYGQNLPVPTIAEAKSVQYEERDRQVIANERPRSIIGTPDQVAERMLALQEKFATDELIILTVAPSVKARLRTAELLAQAFALPQT</sequence>
<dbReference type="Pfam" id="PF00296">
    <property type="entry name" value="Bac_luciferase"/>
    <property type="match status" value="1"/>
</dbReference>
<name>A0A0C5J9J5_9PROT</name>
<dbReference type="InterPro" id="IPR011251">
    <property type="entry name" value="Luciferase-like_dom"/>
</dbReference>
<evidence type="ECO:0000313" key="3">
    <source>
        <dbReference type="EMBL" id="AJP48438.1"/>
    </source>
</evidence>
<dbReference type="GO" id="GO:0005829">
    <property type="term" value="C:cytosol"/>
    <property type="evidence" value="ECO:0007669"/>
    <property type="project" value="TreeGrafter"/>
</dbReference>
<proteinExistence type="predicted"/>
<dbReference type="Proteomes" id="UP000061603">
    <property type="component" value="Chromosome"/>
</dbReference>
<organism evidence="3 4">
    <name type="scientific">Rugosibacter aromaticivorans</name>
    <dbReference type="NCBI Taxonomy" id="1565605"/>
    <lineage>
        <taxon>Bacteria</taxon>
        <taxon>Pseudomonadati</taxon>
        <taxon>Pseudomonadota</taxon>
        <taxon>Betaproteobacteria</taxon>
        <taxon>Nitrosomonadales</taxon>
        <taxon>Sterolibacteriaceae</taxon>
        <taxon>Rugosibacter</taxon>
    </lineage>
</organism>
<evidence type="ECO:0000259" key="2">
    <source>
        <dbReference type="Pfam" id="PF00296"/>
    </source>
</evidence>
<comment type="similarity">
    <text evidence="1">To bacterial alkanal monooxygenase alpha and beta chains.</text>
</comment>
<protein>
    <submittedName>
        <fullName evidence="3">Luciferase</fullName>
    </submittedName>
</protein>
<dbReference type="Gene3D" id="3.20.20.30">
    <property type="entry name" value="Luciferase-like domain"/>
    <property type="match status" value="1"/>
</dbReference>
<dbReference type="InterPro" id="IPR019949">
    <property type="entry name" value="CmoO-like"/>
</dbReference>
<dbReference type="STRING" id="1565605.PG1C_08145"/>
<dbReference type="HOGENOM" id="CLU_027853_9_0_4"/>